<feature type="chain" id="PRO_5035923582" evidence="1">
    <location>
        <begin position="17"/>
        <end position="262"/>
    </location>
</feature>
<protein>
    <submittedName>
        <fullName evidence="2">Uncharacterized protein</fullName>
    </submittedName>
</protein>
<evidence type="ECO:0000313" key="3">
    <source>
        <dbReference type="Proteomes" id="UP000005204"/>
    </source>
</evidence>
<keyword evidence="1" id="KW-0732">Signal</keyword>
<sequence length="262" mass="30115">MMLAIFFITYIARCLGYVAYEMFEGFEVTESVKTNTTKSNLSTTGNVYFTENDNIVLYENVTVTPKRVSKIKPKCPENEKPSNIGPYEVPTQRDIVFYIKDTLVRMYNEYHQKALLLLKDIKEATKATTEIEQKCHVKQRESYRNCVKRVGKKCETITKTFVTTIEKQREDVTSFNEATVCNIAALKMDPLKLIKIIAMEDASLSFALPGFLRLLNACSRYCDESPNTTALKKPLRHMTDQDLVVKHFLTKKTYIQLIKGTE</sequence>
<evidence type="ECO:0000313" key="2">
    <source>
        <dbReference type="EnsemblMetazoa" id="XP_012545130.3"/>
    </source>
</evidence>
<name>A0A8R2G816_BOMMO</name>
<feature type="signal peptide" evidence="1">
    <location>
        <begin position="1"/>
        <end position="16"/>
    </location>
</feature>
<reference evidence="2" key="2">
    <citation type="submission" date="2022-06" db="UniProtKB">
        <authorList>
            <consortium name="EnsemblMetazoa"/>
        </authorList>
    </citation>
    <scope>IDENTIFICATION</scope>
    <source>
        <strain evidence="2">p50T (Dazao)</strain>
    </source>
</reference>
<dbReference type="Proteomes" id="UP000005204">
    <property type="component" value="Unassembled WGS sequence"/>
</dbReference>
<keyword evidence="3" id="KW-1185">Reference proteome</keyword>
<evidence type="ECO:0000256" key="1">
    <source>
        <dbReference type="SAM" id="SignalP"/>
    </source>
</evidence>
<dbReference type="KEGG" id="bmor:105841503"/>
<dbReference type="EnsemblMetazoa" id="XM_012689676.3">
    <property type="protein sequence ID" value="XP_012545130.3"/>
    <property type="gene ID" value="LOC105841503"/>
</dbReference>
<dbReference type="RefSeq" id="XP_012545130.3">
    <property type="nucleotide sequence ID" value="XM_012689676.4"/>
</dbReference>
<accession>A0A8R2G816</accession>
<proteinExistence type="predicted"/>
<dbReference type="AlphaFoldDB" id="A0A8R2G816"/>
<organism evidence="2 3">
    <name type="scientific">Bombyx mori</name>
    <name type="common">Silk moth</name>
    <dbReference type="NCBI Taxonomy" id="7091"/>
    <lineage>
        <taxon>Eukaryota</taxon>
        <taxon>Metazoa</taxon>
        <taxon>Ecdysozoa</taxon>
        <taxon>Arthropoda</taxon>
        <taxon>Hexapoda</taxon>
        <taxon>Insecta</taxon>
        <taxon>Pterygota</taxon>
        <taxon>Neoptera</taxon>
        <taxon>Endopterygota</taxon>
        <taxon>Lepidoptera</taxon>
        <taxon>Glossata</taxon>
        <taxon>Ditrysia</taxon>
        <taxon>Bombycoidea</taxon>
        <taxon>Bombycidae</taxon>
        <taxon>Bombycinae</taxon>
        <taxon>Bombyx</taxon>
    </lineage>
</organism>
<dbReference type="GeneID" id="105841503"/>
<reference evidence="3" key="1">
    <citation type="journal article" date="2008" name="Insect Biochem. Mol. Biol.">
        <title>The genome of a lepidopteran model insect, the silkworm Bombyx mori.</title>
        <authorList>
            <consortium name="International Silkworm Genome Consortium"/>
        </authorList>
    </citation>
    <scope>NUCLEOTIDE SEQUENCE [LARGE SCALE GENOMIC DNA]</scope>
    <source>
        <strain evidence="3">p50T</strain>
    </source>
</reference>